<reference evidence="5" key="1">
    <citation type="submission" date="2019-07" db="EMBL/GenBank/DDBJ databases">
        <title>Genomic Encyclopedia of Type Strains, Phase IV (KMG-IV): sequencing the most valuable type-strain genomes for metagenomic binning, comparative biology and taxonomic classification.</title>
        <authorList>
            <person name="Goeker M."/>
        </authorList>
    </citation>
    <scope>NUCLEOTIDE SEQUENCE</scope>
    <source>
        <strain evidence="5">DSM 44596</strain>
    </source>
</reference>
<dbReference type="PROSITE" id="PS50983">
    <property type="entry name" value="FE_B12_PBP"/>
    <property type="match status" value="1"/>
</dbReference>
<dbReference type="InterPro" id="IPR050902">
    <property type="entry name" value="ABC_Transporter_SBP"/>
</dbReference>
<dbReference type="Gene3D" id="3.40.50.1980">
    <property type="entry name" value="Nitrogenase molybdenum iron protein domain"/>
    <property type="match status" value="2"/>
</dbReference>
<evidence type="ECO:0000256" key="1">
    <source>
        <dbReference type="ARBA" id="ARBA00008814"/>
    </source>
</evidence>
<evidence type="ECO:0000256" key="3">
    <source>
        <dbReference type="SAM" id="MobiDB-lite"/>
    </source>
</evidence>
<sequence length="320" mass="33244">MNIRPTRTFRSIFAALAVSTALLAGACSSSTTSDAPTTSAVSDGSFPVTVESGPTGSGTDITIAARPTSIVSLSPSATETLWAVGAGDQVKAVDNQSDYPADIPVTDLSGFSPNVEAILGYAPDLVIASDDMNDLVSGLQKAKVPTLLLPAATSIDDVYAQIERVAIATGHEEEGAEVVSDMRTEIDAAVASVPAREQPLTYFHELDSSLYTVTSTSFIGQIYGLFSMKSIADAAAQGDYPQLSAEFVVQANPDLIFLADSQCCGVTAEAVAARPGWNGMKAVTGNQIHVLDEDLSSRWGPRVTDQVKAVAAIVAQVPTA</sequence>
<dbReference type="Pfam" id="PF01497">
    <property type="entry name" value="Peripla_BP_2"/>
    <property type="match status" value="1"/>
</dbReference>
<dbReference type="PANTHER" id="PTHR30535">
    <property type="entry name" value="VITAMIN B12-BINDING PROTEIN"/>
    <property type="match status" value="1"/>
</dbReference>
<evidence type="ECO:0000256" key="2">
    <source>
        <dbReference type="ARBA" id="ARBA00022729"/>
    </source>
</evidence>
<protein>
    <submittedName>
        <fullName evidence="5">Iron complex transport system substrate-binding protein</fullName>
    </submittedName>
</protein>
<accession>A0A652YQR1</accession>
<dbReference type="InterPro" id="IPR054828">
    <property type="entry name" value="Vit_B12_bind_prot"/>
</dbReference>
<keyword evidence="2 4" id="KW-0732">Signal</keyword>
<feature type="compositionally biased region" description="Low complexity" evidence="3">
    <location>
        <begin position="29"/>
        <end position="43"/>
    </location>
</feature>
<dbReference type="PANTHER" id="PTHR30535:SF34">
    <property type="entry name" value="MOLYBDATE-BINDING PROTEIN MOLA"/>
    <property type="match status" value="1"/>
</dbReference>
<dbReference type="GO" id="GO:0071281">
    <property type="term" value="P:cellular response to iron ion"/>
    <property type="evidence" value="ECO:0007669"/>
    <property type="project" value="TreeGrafter"/>
</dbReference>
<feature type="region of interest" description="Disordered" evidence="3">
    <location>
        <begin position="29"/>
        <end position="59"/>
    </location>
</feature>
<gene>
    <name evidence="5" type="ORF">FNL38_103231</name>
</gene>
<evidence type="ECO:0000256" key="4">
    <source>
        <dbReference type="SAM" id="SignalP"/>
    </source>
</evidence>
<evidence type="ECO:0000313" key="5">
    <source>
        <dbReference type="EMBL" id="TYQ04880.1"/>
    </source>
</evidence>
<dbReference type="CDD" id="cd01143">
    <property type="entry name" value="YvrC"/>
    <property type="match status" value="1"/>
</dbReference>
<organism evidence="5">
    <name type="scientific">Nocardia globerula</name>
    <dbReference type="NCBI Taxonomy" id="1818"/>
    <lineage>
        <taxon>Bacteria</taxon>
        <taxon>Bacillati</taxon>
        <taxon>Actinomycetota</taxon>
        <taxon>Actinomycetes</taxon>
        <taxon>Mycobacteriales</taxon>
        <taxon>Nocardiaceae</taxon>
        <taxon>Nocardia</taxon>
    </lineage>
</organism>
<comment type="similarity">
    <text evidence="1">Belongs to the bacterial solute-binding protein 8 family.</text>
</comment>
<feature type="signal peptide" evidence="4">
    <location>
        <begin position="1"/>
        <end position="26"/>
    </location>
</feature>
<dbReference type="AlphaFoldDB" id="A0A652YQR1"/>
<comment type="caution">
    <text evidence="5">The sequence shown here is derived from an EMBL/GenBank/DDBJ whole genome shotgun (WGS) entry which is preliminary data.</text>
</comment>
<name>A0A652YQR1_NOCGL</name>
<dbReference type="EMBL" id="VNIQ01000003">
    <property type="protein sequence ID" value="TYQ04880.1"/>
    <property type="molecule type" value="Genomic_DNA"/>
</dbReference>
<dbReference type="NCBIfam" id="NF038402">
    <property type="entry name" value="TroA_like"/>
    <property type="match status" value="1"/>
</dbReference>
<dbReference type="InterPro" id="IPR002491">
    <property type="entry name" value="ABC_transptr_periplasmic_BD"/>
</dbReference>
<dbReference type="SUPFAM" id="SSF53807">
    <property type="entry name" value="Helical backbone' metal receptor"/>
    <property type="match status" value="1"/>
</dbReference>
<feature type="chain" id="PRO_5044292623" evidence="4">
    <location>
        <begin position="27"/>
        <end position="320"/>
    </location>
</feature>
<proteinExistence type="inferred from homology"/>
<dbReference type="PROSITE" id="PS51257">
    <property type="entry name" value="PROKAR_LIPOPROTEIN"/>
    <property type="match status" value="1"/>
</dbReference>